<gene>
    <name evidence="1" type="ORF">GCM10009717_06090</name>
</gene>
<accession>A0ABN2Q2K3</accession>
<dbReference type="Proteomes" id="UP001499954">
    <property type="component" value="Unassembled WGS sequence"/>
</dbReference>
<evidence type="ECO:0000313" key="1">
    <source>
        <dbReference type="EMBL" id="GAA1942482.1"/>
    </source>
</evidence>
<organism evidence="1 2">
    <name type="scientific">Agromyces allii</name>
    <dbReference type="NCBI Taxonomy" id="393607"/>
    <lineage>
        <taxon>Bacteria</taxon>
        <taxon>Bacillati</taxon>
        <taxon>Actinomycetota</taxon>
        <taxon>Actinomycetes</taxon>
        <taxon>Micrococcales</taxon>
        <taxon>Microbacteriaceae</taxon>
        <taxon>Agromyces</taxon>
    </lineage>
</organism>
<reference evidence="1 2" key="1">
    <citation type="journal article" date="2019" name="Int. J. Syst. Evol. Microbiol.">
        <title>The Global Catalogue of Microorganisms (GCM) 10K type strain sequencing project: providing services to taxonomists for standard genome sequencing and annotation.</title>
        <authorList>
            <consortium name="The Broad Institute Genomics Platform"/>
            <consortium name="The Broad Institute Genome Sequencing Center for Infectious Disease"/>
            <person name="Wu L."/>
            <person name="Ma J."/>
        </authorList>
    </citation>
    <scope>NUCLEOTIDE SEQUENCE [LARGE SCALE GENOMIC DNA]</scope>
    <source>
        <strain evidence="1 2">JCM 13584</strain>
    </source>
</reference>
<sequence length="89" mass="9488">MMPARASFGPRFRLVDASGPVHAASRVQNGYLPGPLLTVVSLSSVKSSTEYRPDRPQPLSFTPPTGRAASLAIERIADPLLDLLDDVTA</sequence>
<keyword evidence="2" id="KW-1185">Reference proteome</keyword>
<comment type="caution">
    <text evidence="1">The sequence shown here is derived from an EMBL/GenBank/DDBJ whole genome shotgun (WGS) entry which is preliminary data.</text>
</comment>
<proteinExistence type="predicted"/>
<protein>
    <submittedName>
        <fullName evidence="1">Uncharacterized protein</fullName>
    </submittedName>
</protein>
<dbReference type="EMBL" id="BAAAMK010000001">
    <property type="protein sequence ID" value="GAA1942482.1"/>
    <property type="molecule type" value="Genomic_DNA"/>
</dbReference>
<evidence type="ECO:0000313" key="2">
    <source>
        <dbReference type="Proteomes" id="UP001499954"/>
    </source>
</evidence>
<name>A0ABN2Q2K3_9MICO</name>